<name>A0A382PDY9_9ZZZZ</name>
<proteinExistence type="predicted"/>
<gene>
    <name evidence="1" type="ORF">METZ01_LOCUS323679</name>
</gene>
<protein>
    <submittedName>
        <fullName evidence="1">Uncharacterized protein</fullName>
    </submittedName>
</protein>
<organism evidence="1">
    <name type="scientific">marine metagenome</name>
    <dbReference type="NCBI Taxonomy" id="408172"/>
    <lineage>
        <taxon>unclassified sequences</taxon>
        <taxon>metagenomes</taxon>
        <taxon>ecological metagenomes</taxon>
    </lineage>
</organism>
<sequence length="63" mass="7365">MAEYSIELTKMLEDLKLRPGTIRDKWKKLNEGEREIYLDALKKTSAEERAKLSKLINKNNGNK</sequence>
<accession>A0A382PDY9</accession>
<dbReference type="EMBL" id="UINC01106275">
    <property type="protein sequence ID" value="SVC70825.1"/>
    <property type="molecule type" value="Genomic_DNA"/>
</dbReference>
<dbReference type="AlphaFoldDB" id="A0A382PDY9"/>
<reference evidence="1" key="1">
    <citation type="submission" date="2018-05" db="EMBL/GenBank/DDBJ databases">
        <authorList>
            <person name="Lanie J.A."/>
            <person name="Ng W.-L."/>
            <person name="Kazmierczak K.M."/>
            <person name="Andrzejewski T.M."/>
            <person name="Davidsen T.M."/>
            <person name="Wayne K.J."/>
            <person name="Tettelin H."/>
            <person name="Glass J.I."/>
            <person name="Rusch D."/>
            <person name="Podicherti R."/>
            <person name="Tsui H.-C.T."/>
            <person name="Winkler M.E."/>
        </authorList>
    </citation>
    <scope>NUCLEOTIDE SEQUENCE</scope>
</reference>
<evidence type="ECO:0000313" key="1">
    <source>
        <dbReference type="EMBL" id="SVC70825.1"/>
    </source>
</evidence>